<dbReference type="InterPro" id="IPR024072">
    <property type="entry name" value="DHFR-like_dom_sf"/>
</dbReference>
<evidence type="ECO:0000313" key="10">
    <source>
        <dbReference type="Proteomes" id="UP000237865"/>
    </source>
</evidence>
<evidence type="ECO:0000313" key="9">
    <source>
        <dbReference type="EMBL" id="PPE05475.1"/>
    </source>
</evidence>
<comment type="similarity">
    <text evidence="2 7">Belongs to the dihydrofolate reductase family.</text>
</comment>
<proteinExistence type="inferred from homology"/>
<evidence type="ECO:0000256" key="3">
    <source>
        <dbReference type="ARBA" id="ARBA00012856"/>
    </source>
</evidence>
<dbReference type="Pfam" id="PF00186">
    <property type="entry name" value="DHFR_1"/>
    <property type="match status" value="1"/>
</dbReference>
<dbReference type="GO" id="GO:0046452">
    <property type="term" value="P:dihydrofolate metabolic process"/>
    <property type="evidence" value="ECO:0007669"/>
    <property type="project" value="TreeGrafter"/>
</dbReference>
<evidence type="ECO:0000256" key="6">
    <source>
        <dbReference type="ARBA" id="ARBA00023002"/>
    </source>
</evidence>
<dbReference type="GO" id="GO:0005829">
    <property type="term" value="C:cytosol"/>
    <property type="evidence" value="ECO:0007669"/>
    <property type="project" value="TreeGrafter"/>
</dbReference>
<keyword evidence="10" id="KW-1185">Reference proteome</keyword>
<dbReference type="GO" id="GO:0050661">
    <property type="term" value="F:NADP binding"/>
    <property type="evidence" value="ECO:0007669"/>
    <property type="project" value="InterPro"/>
</dbReference>
<keyword evidence="5" id="KW-0521">NADP</keyword>
<dbReference type="GO" id="GO:0006730">
    <property type="term" value="P:one-carbon metabolic process"/>
    <property type="evidence" value="ECO:0007669"/>
    <property type="project" value="UniProtKB-KW"/>
</dbReference>
<dbReference type="CDD" id="cd00209">
    <property type="entry name" value="DHFR"/>
    <property type="match status" value="1"/>
</dbReference>
<gene>
    <name evidence="9" type="primary">dfrA</name>
    <name evidence="9" type="ORF">ELUCI_v1c05680</name>
</gene>
<dbReference type="Gene3D" id="3.40.430.10">
    <property type="entry name" value="Dihydrofolate Reductase, subunit A"/>
    <property type="match status" value="1"/>
</dbReference>
<dbReference type="PROSITE" id="PS00075">
    <property type="entry name" value="DHFR_1"/>
    <property type="match status" value="1"/>
</dbReference>
<feature type="domain" description="DHFR" evidence="8">
    <location>
        <begin position="1"/>
        <end position="161"/>
    </location>
</feature>
<keyword evidence="4" id="KW-0554">One-carbon metabolism</keyword>
<dbReference type="GO" id="GO:0046654">
    <property type="term" value="P:tetrahydrofolate biosynthetic process"/>
    <property type="evidence" value="ECO:0007669"/>
    <property type="project" value="UniProtKB-UniPathway"/>
</dbReference>
<dbReference type="AlphaFoldDB" id="A0A2S5REB8"/>
<dbReference type="GO" id="GO:0004146">
    <property type="term" value="F:dihydrofolate reductase activity"/>
    <property type="evidence" value="ECO:0007669"/>
    <property type="project" value="UniProtKB-EC"/>
</dbReference>
<evidence type="ECO:0000256" key="2">
    <source>
        <dbReference type="ARBA" id="ARBA00009539"/>
    </source>
</evidence>
<dbReference type="PANTHER" id="PTHR48069">
    <property type="entry name" value="DIHYDROFOLATE REDUCTASE"/>
    <property type="match status" value="1"/>
</dbReference>
<dbReference type="InterPro" id="IPR017925">
    <property type="entry name" value="DHFR_CS"/>
</dbReference>
<organism evidence="9 10">
    <name type="scientific">Williamsoniiplasma lucivorax</name>
    <dbReference type="NCBI Taxonomy" id="209274"/>
    <lineage>
        <taxon>Bacteria</taxon>
        <taxon>Bacillati</taxon>
        <taxon>Mycoplasmatota</taxon>
        <taxon>Mollicutes</taxon>
        <taxon>Entomoplasmatales</taxon>
        <taxon>Williamsoniiplasma</taxon>
    </lineage>
</organism>
<dbReference type="InterPro" id="IPR012259">
    <property type="entry name" value="DHFR"/>
</dbReference>
<dbReference type="SUPFAM" id="SSF53597">
    <property type="entry name" value="Dihydrofolate reductase-like"/>
    <property type="match status" value="1"/>
</dbReference>
<dbReference type="InterPro" id="IPR001796">
    <property type="entry name" value="DHFR_dom"/>
</dbReference>
<evidence type="ECO:0000256" key="7">
    <source>
        <dbReference type="RuleBase" id="RU004474"/>
    </source>
</evidence>
<keyword evidence="6" id="KW-0560">Oxidoreductase</keyword>
<comment type="pathway">
    <text evidence="1">Cofactor biosynthesis; tetrahydrofolate biosynthesis; 5,6,7,8-tetrahydrofolate from 7,8-dihydrofolate: step 1/1.</text>
</comment>
<dbReference type="PANTHER" id="PTHR48069:SF3">
    <property type="entry name" value="DIHYDROFOLATE REDUCTASE"/>
    <property type="match status" value="1"/>
</dbReference>
<evidence type="ECO:0000259" key="8">
    <source>
        <dbReference type="PROSITE" id="PS51330"/>
    </source>
</evidence>
<dbReference type="PROSITE" id="PS51330">
    <property type="entry name" value="DHFR_2"/>
    <property type="match status" value="1"/>
</dbReference>
<name>A0A2S5REB8_9MOLU</name>
<dbReference type="Proteomes" id="UP000237865">
    <property type="component" value="Unassembled WGS sequence"/>
</dbReference>
<evidence type="ECO:0000256" key="4">
    <source>
        <dbReference type="ARBA" id="ARBA00022563"/>
    </source>
</evidence>
<dbReference type="STRING" id="1399797.GCA_000518285_00169"/>
<dbReference type="EC" id="1.5.1.3" evidence="3"/>
<dbReference type="GO" id="GO:0046655">
    <property type="term" value="P:folic acid metabolic process"/>
    <property type="evidence" value="ECO:0007669"/>
    <property type="project" value="TreeGrafter"/>
</dbReference>
<accession>A0A2S5REB8</accession>
<sequence>MIILIYAQTKEGVIGNDDRLPWNIPAEMKHFQATTLNHTVLMGSKTFVSMKNRPLKNRFNIVITRNPKKFNEIKADNLMFTSDVEAIVKKYQHTKTNNLYVIGGNEIFELFFDYADEIIRTTVYENYPGNIKISNYDFEKFEKTNIIKEDEFEIEYFKRKE</sequence>
<dbReference type="RefSeq" id="WP_028126365.1">
    <property type="nucleotide sequence ID" value="NZ_PHNE01000002.1"/>
</dbReference>
<dbReference type="PRINTS" id="PR00070">
    <property type="entry name" value="DHFR"/>
</dbReference>
<reference evidence="9 10" key="1">
    <citation type="submission" date="2017-11" db="EMBL/GenBank/DDBJ databases">
        <title>Genome sequence of Entomoplasma lucivorax PIPN-2 (ATCC 49196).</title>
        <authorList>
            <person name="Lo W.-S."/>
            <person name="Gasparich G.E."/>
            <person name="Kuo C.-H."/>
        </authorList>
    </citation>
    <scope>NUCLEOTIDE SEQUENCE [LARGE SCALE GENOMIC DNA]</scope>
    <source>
        <strain evidence="9 10">PIPN-2</strain>
    </source>
</reference>
<evidence type="ECO:0000256" key="1">
    <source>
        <dbReference type="ARBA" id="ARBA00004903"/>
    </source>
</evidence>
<protein>
    <recommendedName>
        <fullName evidence="3">dihydrofolate reductase</fullName>
        <ecNumber evidence="3">1.5.1.3</ecNumber>
    </recommendedName>
</protein>
<dbReference type="UniPathway" id="UPA00077">
    <property type="reaction ID" value="UER00158"/>
</dbReference>
<evidence type="ECO:0000256" key="5">
    <source>
        <dbReference type="ARBA" id="ARBA00022857"/>
    </source>
</evidence>
<dbReference type="EMBL" id="PHNE01000002">
    <property type="protein sequence ID" value="PPE05475.1"/>
    <property type="molecule type" value="Genomic_DNA"/>
</dbReference>
<comment type="caution">
    <text evidence="9">The sequence shown here is derived from an EMBL/GenBank/DDBJ whole genome shotgun (WGS) entry which is preliminary data.</text>
</comment>